<dbReference type="AlphaFoldDB" id="A0AAJ1CYP6"/>
<organism evidence="1 2">
    <name type="scientific">Pantoea ananas</name>
    <name type="common">Erwinia uredovora</name>
    <dbReference type="NCBI Taxonomy" id="553"/>
    <lineage>
        <taxon>Bacteria</taxon>
        <taxon>Pseudomonadati</taxon>
        <taxon>Pseudomonadota</taxon>
        <taxon>Gammaproteobacteria</taxon>
        <taxon>Enterobacterales</taxon>
        <taxon>Erwiniaceae</taxon>
        <taxon>Pantoea</taxon>
    </lineage>
</organism>
<dbReference type="EMBL" id="JANFVX010000006">
    <property type="protein sequence ID" value="MCW0344028.1"/>
    <property type="molecule type" value="Genomic_DNA"/>
</dbReference>
<evidence type="ECO:0000313" key="1">
    <source>
        <dbReference type="EMBL" id="MCW0344028.1"/>
    </source>
</evidence>
<protein>
    <recommendedName>
        <fullName evidence="3">Lipoprotein</fullName>
    </recommendedName>
</protein>
<gene>
    <name evidence="1" type="ORF">NB703_002121</name>
</gene>
<evidence type="ECO:0008006" key="3">
    <source>
        <dbReference type="Google" id="ProtNLM"/>
    </source>
</evidence>
<accession>A0AAJ1CYP6</accession>
<comment type="caution">
    <text evidence="1">The sequence shown here is derived from an EMBL/GenBank/DDBJ whole genome shotgun (WGS) entry which is preliminary data.</text>
</comment>
<evidence type="ECO:0000313" key="2">
    <source>
        <dbReference type="Proteomes" id="UP001208888"/>
    </source>
</evidence>
<name>A0AAJ1CYP6_PANAN</name>
<proteinExistence type="predicted"/>
<reference evidence="1" key="1">
    <citation type="submission" date="2022-06" db="EMBL/GenBank/DDBJ databases">
        <title>Dynamics of rice microbiomes reveals core vertical transmitted seed endophytes.</title>
        <authorList>
            <person name="Liao K."/>
            <person name="Zhang X."/>
        </authorList>
    </citation>
    <scope>NUCLEOTIDE SEQUENCE</scope>
    <source>
        <strain evidence="1">JT1-17</strain>
    </source>
</reference>
<sequence>MVLNMFRVLLVSVLCLSLTGCGLPKPHAKTEHEFLITPGIGIKNLSLNDSIQHAKTQFSRDFAVKDGYLFLPTKGLDASYGEDGKIRTIFLYYKLPRYVTFDGITDKGIGKDSSIKDVLKAYGPPTREGDSIISEFGSVPGAHEHTITYVHQGIQFTFWDETLADIRVLTPK</sequence>
<dbReference type="Proteomes" id="UP001208888">
    <property type="component" value="Unassembled WGS sequence"/>
</dbReference>
<dbReference type="PROSITE" id="PS51257">
    <property type="entry name" value="PROKAR_LIPOPROTEIN"/>
    <property type="match status" value="1"/>
</dbReference>